<name>A0AAW1VS66_RUBAR</name>
<dbReference type="EMBL" id="JBEDUW010000008">
    <property type="protein sequence ID" value="KAK9907873.1"/>
    <property type="molecule type" value="Genomic_DNA"/>
</dbReference>
<keyword evidence="2" id="KW-1185">Reference proteome</keyword>
<dbReference type="AlphaFoldDB" id="A0AAW1VS66"/>
<evidence type="ECO:0000313" key="1">
    <source>
        <dbReference type="EMBL" id="KAK9907873.1"/>
    </source>
</evidence>
<accession>A0AAW1VS66</accession>
<organism evidence="1 2">
    <name type="scientific">Rubus argutus</name>
    <name type="common">Southern blackberry</name>
    <dbReference type="NCBI Taxonomy" id="59490"/>
    <lineage>
        <taxon>Eukaryota</taxon>
        <taxon>Viridiplantae</taxon>
        <taxon>Streptophyta</taxon>
        <taxon>Embryophyta</taxon>
        <taxon>Tracheophyta</taxon>
        <taxon>Spermatophyta</taxon>
        <taxon>Magnoliopsida</taxon>
        <taxon>eudicotyledons</taxon>
        <taxon>Gunneridae</taxon>
        <taxon>Pentapetalae</taxon>
        <taxon>rosids</taxon>
        <taxon>fabids</taxon>
        <taxon>Rosales</taxon>
        <taxon>Rosaceae</taxon>
        <taxon>Rosoideae</taxon>
        <taxon>Rosoideae incertae sedis</taxon>
        <taxon>Rubus</taxon>
    </lineage>
</organism>
<dbReference type="Proteomes" id="UP001457282">
    <property type="component" value="Unassembled WGS sequence"/>
</dbReference>
<sequence>MPQLHTSLHFHLTPIGQKTHRCLGCATGGSGEVGIGEHSSWGWAYYLDAFSSYPLRTWLPSVYRGHDNWYTRAHVPALMGEQPNPWNILQPQVQVVRIFTDMSISPSLSPRQCPDRYAFRAGRNLPDKEFRYLRTVIVTAAVHRGFGRRLPCHQVTNFLDLPALGRRQPPYMVLRLCGDLCFW</sequence>
<comment type="caution">
    <text evidence="1">The sequence shown here is derived from an EMBL/GenBank/DDBJ whole genome shotgun (WGS) entry which is preliminary data.</text>
</comment>
<dbReference type="AntiFam" id="ANF00025">
    <property type="entry name" value="Antisense to 23S rRNA"/>
</dbReference>
<proteinExistence type="predicted"/>
<evidence type="ECO:0000313" key="2">
    <source>
        <dbReference type="Proteomes" id="UP001457282"/>
    </source>
</evidence>
<protein>
    <submittedName>
        <fullName evidence="1">Uncharacterized protein</fullName>
    </submittedName>
</protein>
<reference evidence="1 2" key="1">
    <citation type="journal article" date="2023" name="G3 (Bethesda)">
        <title>A chromosome-length genome assembly and annotation of blackberry (Rubus argutus, cv. 'Hillquist').</title>
        <authorList>
            <person name="Bruna T."/>
            <person name="Aryal R."/>
            <person name="Dudchenko O."/>
            <person name="Sargent D.J."/>
            <person name="Mead D."/>
            <person name="Buti M."/>
            <person name="Cavallini A."/>
            <person name="Hytonen T."/>
            <person name="Andres J."/>
            <person name="Pham M."/>
            <person name="Weisz D."/>
            <person name="Mascagni F."/>
            <person name="Usai G."/>
            <person name="Natali L."/>
            <person name="Bassil N."/>
            <person name="Fernandez G.E."/>
            <person name="Lomsadze A."/>
            <person name="Armour M."/>
            <person name="Olukolu B."/>
            <person name="Poorten T."/>
            <person name="Britton C."/>
            <person name="Davik J."/>
            <person name="Ashrafi H."/>
            <person name="Aiden E.L."/>
            <person name="Borodovsky M."/>
            <person name="Worthington M."/>
        </authorList>
    </citation>
    <scope>NUCLEOTIDE SEQUENCE [LARGE SCALE GENOMIC DNA]</scope>
    <source>
        <strain evidence="1">PI 553951</strain>
    </source>
</reference>
<gene>
    <name evidence="1" type="ORF">M0R45_002761</name>
</gene>